<dbReference type="AlphaFoldDB" id="A0AA40KR06"/>
<protein>
    <submittedName>
        <fullName evidence="1">Uncharacterized protein</fullName>
    </submittedName>
</protein>
<organism evidence="1 2">
    <name type="scientific">Melipona bicolor</name>
    <dbReference type="NCBI Taxonomy" id="60889"/>
    <lineage>
        <taxon>Eukaryota</taxon>
        <taxon>Metazoa</taxon>
        <taxon>Ecdysozoa</taxon>
        <taxon>Arthropoda</taxon>
        <taxon>Hexapoda</taxon>
        <taxon>Insecta</taxon>
        <taxon>Pterygota</taxon>
        <taxon>Neoptera</taxon>
        <taxon>Endopterygota</taxon>
        <taxon>Hymenoptera</taxon>
        <taxon>Apocrita</taxon>
        <taxon>Aculeata</taxon>
        <taxon>Apoidea</taxon>
        <taxon>Anthophila</taxon>
        <taxon>Apidae</taxon>
        <taxon>Melipona</taxon>
    </lineage>
</organism>
<accession>A0AA40KR06</accession>
<evidence type="ECO:0000313" key="1">
    <source>
        <dbReference type="EMBL" id="KAK1129342.1"/>
    </source>
</evidence>
<sequence length="104" mass="11794">MLDGLLGSDGNDCKFTGNRRCIELKLRNFLAVIPLSQRHRILSSLVSCSDYTLRTILLEMAKLAERTDKLLTKLEKNEPELASSQEDEVSERFPSIATERVLKL</sequence>
<name>A0AA40KR06_9HYME</name>
<dbReference type="EMBL" id="JAHYIQ010000008">
    <property type="protein sequence ID" value="KAK1129342.1"/>
    <property type="molecule type" value="Genomic_DNA"/>
</dbReference>
<evidence type="ECO:0000313" key="2">
    <source>
        <dbReference type="Proteomes" id="UP001177670"/>
    </source>
</evidence>
<comment type="caution">
    <text evidence="1">The sequence shown here is derived from an EMBL/GenBank/DDBJ whole genome shotgun (WGS) entry which is preliminary data.</text>
</comment>
<gene>
    <name evidence="1" type="ORF">K0M31_019074</name>
</gene>
<keyword evidence="2" id="KW-1185">Reference proteome</keyword>
<dbReference type="Proteomes" id="UP001177670">
    <property type="component" value="Unassembled WGS sequence"/>
</dbReference>
<proteinExistence type="predicted"/>
<reference evidence="1" key="1">
    <citation type="submission" date="2021-10" db="EMBL/GenBank/DDBJ databases">
        <title>Melipona bicolor Genome sequencing and assembly.</title>
        <authorList>
            <person name="Araujo N.S."/>
            <person name="Arias M.C."/>
        </authorList>
    </citation>
    <scope>NUCLEOTIDE SEQUENCE</scope>
    <source>
        <strain evidence="1">USP_2M_L1-L4_2017</strain>
        <tissue evidence="1">Whole body</tissue>
    </source>
</reference>